<dbReference type="Pfam" id="PF01535">
    <property type="entry name" value="PPR"/>
    <property type="match status" value="1"/>
</dbReference>
<dbReference type="InterPro" id="IPR002885">
    <property type="entry name" value="PPR_rpt"/>
</dbReference>
<sequence length="147" mass="16395">MGENKLDLDIILYNILIDGSSKCGKPNIAKALFNEISTKGLVREAKELFQKMTEIGYVPDHVTYNIILRGLLKNRQHDTIEMLLKEMEGQGFSLDASTCSMLLDHISSRSLDDSLLKLIGKLVPKEGKEAPCKLSTKQGKMENEVSL</sequence>
<evidence type="ECO:0000256" key="3">
    <source>
        <dbReference type="PROSITE-ProRule" id="PRU00708"/>
    </source>
</evidence>
<evidence type="ECO:0000256" key="2">
    <source>
        <dbReference type="ARBA" id="ARBA00022737"/>
    </source>
</evidence>
<dbReference type="PANTHER" id="PTHR47933:SF2">
    <property type="entry name" value="PPR CONTAINING PLANT-LIKE PROTEIN"/>
    <property type="match status" value="1"/>
</dbReference>
<name>A0AA38TB73_9ASTR</name>
<keyword evidence="5" id="KW-1185">Reference proteome</keyword>
<evidence type="ECO:0008006" key="6">
    <source>
        <dbReference type="Google" id="ProtNLM"/>
    </source>
</evidence>
<dbReference type="InterPro" id="IPR011990">
    <property type="entry name" value="TPR-like_helical_dom_sf"/>
</dbReference>
<reference evidence="4" key="1">
    <citation type="submission" date="2023-03" db="EMBL/GenBank/DDBJ databases">
        <title>Chromosome-scale reference genome and RAD-based genetic map of yellow starthistle (Centaurea solstitialis) reveal putative structural variation and QTLs associated with invader traits.</title>
        <authorList>
            <person name="Reatini B."/>
            <person name="Cang F.A."/>
            <person name="Jiang Q."/>
            <person name="Mckibben M.T.W."/>
            <person name="Barker M.S."/>
            <person name="Rieseberg L.H."/>
            <person name="Dlugosch K.M."/>
        </authorList>
    </citation>
    <scope>NUCLEOTIDE SEQUENCE</scope>
    <source>
        <strain evidence="4">CAN-66</strain>
        <tissue evidence="4">Leaf</tissue>
    </source>
</reference>
<dbReference type="InterPro" id="IPR051240">
    <property type="entry name" value="Mito_RNA-Proc/Resp"/>
</dbReference>
<feature type="repeat" description="PPR" evidence="3">
    <location>
        <begin position="60"/>
        <end position="94"/>
    </location>
</feature>
<dbReference type="AlphaFoldDB" id="A0AA38TB73"/>
<feature type="repeat" description="PPR" evidence="3">
    <location>
        <begin position="9"/>
        <end position="43"/>
    </location>
</feature>
<gene>
    <name evidence="4" type="ORF">OSB04_011468</name>
</gene>
<evidence type="ECO:0000256" key="1">
    <source>
        <dbReference type="ARBA" id="ARBA00007626"/>
    </source>
</evidence>
<evidence type="ECO:0000313" key="4">
    <source>
        <dbReference type="EMBL" id="KAJ9556854.1"/>
    </source>
</evidence>
<dbReference type="Pfam" id="PF13041">
    <property type="entry name" value="PPR_2"/>
    <property type="match status" value="1"/>
</dbReference>
<dbReference type="PANTHER" id="PTHR47933">
    <property type="entry name" value="PENTATRICOPEPTIDE REPEAT-CONTAINING PROTEIN 1, MITOCHONDRIAL"/>
    <property type="match status" value="1"/>
</dbReference>
<dbReference type="GO" id="GO:0003729">
    <property type="term" value="F:mRNA binding"/>
    <property type="evidence" value="ECO:0007669"/>
    <property type="project" value="TreeGrafter"/>
</dbReference>
<dbReference type="PROSITE" id="PS51375">
    <property type="entry name" value="PPR"/>
    <property type="match status" value="2"/>
</dbReference>
<organism evidence="4 5">
    <name type="scientific">Centaurea solstitialis</name>
    <name type="common">yellow star-thistle</name>
    <dbReference type="NCBI Taxonomy" id="347529"/>
    <lineage>
        <taxon>Eukaryota</taxon>
        <taxon>Viridiplantae</taxon>
        <taxon>Streptophyta</taxon>
        <taxon>Embryophyta</taxon>
        <taxon>Tracheophyta</taxon>
        <taxon>Spermatophyta</taxon>
        <taxon>Magnoliopsida</taxon>
        <taxon>eudicotyledons</taxon>
        <taxon>Gunneridae</taxon>
        <taxon>Pentapetalae</taxon>
        <taxon>asterids</taxon>
        <taxon>campanulids</taxon>
        <taxon>Asterales</taxon>
        <taxon>Asteraceae</taxon>
        <taxon>Carduoideae</taxon>
        <taxon>Cardueae</taxon>
        <taxon>Centaureinae</taxon>
        <taxon>Centaurea</taxon>
    </lineage>
</organism>
<evidence type="ECO:0000313" key="5">
    <source>
        <dbReference type="Proteomes" id="UP001172457"/>
    </source>
</evidence>
<proteinExistence type="inferred from homology"/>
<dbReference type="Proteomes" id="UP001172457">
    <property type="component" value="Chromosome 3"/>
</dbReference>
<keyword evidence="2" id="KW-0677">Repeat</keyword>
<accession>A0AA38TB73</accession>
<comment type="similarity">
    <text evidence="1">Belongs to the PPR family. P subfamily.</text>
</comment>
<comment type="caution">
    <text evidence="4">The sequence shown here is derived from an EMBL/GenBank/DDBJ whole genome shotgun (WGS) entry which is preliminary data.</text>
</comment>
<dbReference type="EMBL" id="JARYMX010000003">
    <property type="protein sequence ID" value="KAJ9556854.1"/>
    <property type="molecule type" value="Genomic_DNA"/>
</dbReference>
<dbReference type="NCBIfam" id="TIGR00756">
    <property type="entry name" value="PPR"/>
    <property type="match status" value="2"/>
</dbReference>
<dbReference type="Gene3D" id="1.25.40.10">
    <property type="entry name" value="Tetratricopeptide repeat domain"/>
    <property type="match status" value="1"/>
</dbReference>
<protein>
    <recommendedName>
        <fullName evidence="6">Pentatricopeptide repeat-containing protein</fullName>
    </recommendedName>
</protein>